<protein>
    <submittedName>
        <fullName evidence="1">Uncharacterized protein</fullName>
    </submittedName>
</protein>
<gene>
    <name evidence="1" type="ORF">DILT_LOCUS8106</name>
</gene>
<proteinExistence type="predicted"/>
<accession>A0A3P7L4D1</accession>
<name>A0A3P7L4D1_DIBLA</name>
<dbReference type="Proteomes" id="UP000281553">
    <property type="component" value="Unassembled WGS sequence"/>
</dbReference>
<keyword evidence="2" id="KW-1185">Reference proteome</keyword>
<sequence>MPAANFTSTPSSASGFSRNADILASEASKLGLTFSALSPHYPLLRETQETLAALSLNSPRPASLGVPPVTPAVSAAEPASVLLPPSTPQNSSHEFLINSLQRAYDELLRLWVNTPVVDWSDFVGHTADPTVAVSATSENRRTALVFDPDLLKHVCLCPHGNNPQVHPECPIRIISILERVAISKMQIPSGLVSRGADSTLLPVSSEPICLSETVPLVFYCRIMRVCPQPRVYCCCSKPKKRNTAIDV</sequence>
<evidence type="ECO:0000313" key="2">
    <source>
        <dbReference type="Proteomes" id="UP000281553"/>
    </source>
</evidence>
<dbReference type="OrthoDB" id="6285375at2759"/>
<evidence type="ECO:0000313" key="1">
    <source>
        <dbReference type="EMBL" id="VDN12275.1"/>
    </source>
</evidence>
<dbReference type="AlphaFoldDB" id="A0A3P7L4D1"/>
<dbReference type="EMBL" id="UYRU01053492">
    <property type="protein sequence ID" value="VDN12275.1"/>
    <property type="molecule type" value="Genomic_DNA"/>
</dbReference>
<reference evidence="1 2" key="1">
    <citation type="submission" date="2018-11" db="EMBL/GenBank/DDBJ databases">
        <authorList>
            <consortium name="Pathogen Informatics"/>
        </authorList>
    </citation>
    <scope>NUCLEOTIDE SEQUENCE [LARGE SCALE GENOMIC DNA]</scope>
</reference>
<organism evidence="1 2">
    <name type="scientific">Dibothriocephalus latus</name>
    <name type="common">Fish tapeworm</name>
    <name type="synonym">Diphyllobothrium latum</name>
    <dbReference type="NCBI Taxonomy" id="60516"/>
    <lineage>
        <taxon>Eukaryota</taxon>
        <taxon>Metazoa</taxon>
        <taxon>Spiralia</taxon>
        <taxon>Lophotrochozoa</taxon>
        <taxon>Platyhelminthes</taxon>
        <taxon>Cestoda</taxon>
        <taxon>Eucestoda</taxon>
        <taxon>Diphyllobothriidea</taxon>
        <taxon>Diphyllobothriidae</taxon>
        <taxon>Dibothriocephalus</taxon>
    </lineage>
</organism>